<reference evidence="6 7" key="1">
    <citation type="submission" date="2022-04" db="EMBL/GenBank/DDBJ databases">
        <title>Human microbiome associated bacterial genomes.</title>
        <authorList>
            <person name="Sandstrom S."/>
            <person name="Salamzade R."/>
            <person name="Kalan L.R."/>
        </authorList>
    </citation>
    <scope>NUCLEOTIDE SEQUENCE [LARGE SCALE GENOMIC DNA]</scope>
    <source>
        <strain evidence="7">p3-SID1799</strain>
    </source>
</reference>
<sequence length="373" mass="39358">MTASSRAPRLRRLAAVVLLACASTLTLSSCMSSYGDASYQPSAQQDTSVADSSSSNSGSASSGSGSSSSGSNATVLDRQMVTTGSVSITVEHIDEARAQVESAATSAGGYVQARDESAGEYGGSSSYSSITIRVPADKYDATLESIRGIGQVTSVETQAEDVTLEVADTEARVKTLESSIASLRTMMEQAKTVDEMLAVEKEISTRQEELDGLKAQLQTLKDDIAMSTLTVRLYGPDAEVEEPGPPSFFDGVASGWNDFVRNLGYVLAALGYMLPLLVVLVVLGLALWFIIRRAVRNSKARAAANPVQAARQPMPGQMPQQAVRPNGIVIPAAQQPRGPQPSFPKPAAPKHSGQQSVTQEDAKRDDNSPEPLS</sequence>
<dbReference type="Gene3D" id="1.10.287.1490">
    <property type="match status" value="1"/>
</dbReference>
<feature type="region of interest" description="Disordered" evidence="2">
    <location>
        <begin position="304"/>
        <end position="373"/>
    </location>
</feature>
<feature type="signal peptide" evidence="4">
    <location>
        <begin position="1"/>
        <end position="28"/>
    </location>
</feature>
<dbReference type="Proteomes" id="UP001525379">
    <property type="component" value="Unassembled WGS sequence"/>
</dbReference>
<name>A0ABT2HXX3_9MICO</name>
<keyword evidence="3" id="KW-0472">Membrane</keyword>
<evidence type="ECO:0000256" key="1">
    <source>
        <dbReference type="SAM" id="Coils"/>
    </source>
</evidence>
<feature type="transmembrane region" description="Helical" evidence="3">
    <location>
        <begin position="263"/>
        <end position="291"/>
    </location>
</feature>
<evidence type="ECO:0000256" key="4">
    <source>
        <dbReference type="SAM" id="SignalP"/>
    </source>
</evidence>
<feature type="compositionally biased region" description="Pro residues" evidence="2">
    <location>
        <begin position="338"/>
        <end position="347"/>
    </location>
</feature>
<organism evidence="6 7">
    <name type="scientific">Pseudoclavibacter albus</name>
    <dbReference type="NCBI Taxonomy" id="272241"/>
    <lineage>
        <taxon>Bacteria</taxon>
        <taxon>Bacillati</taxon>
        <taxon>Actinomycetota</taxon>
        <taxon>Actinomycetes</taxon>
        <taxon>Micrococcales</taxon>
        <taxon>Microbacteriaceae</taxon>
        <taxon>Pseudoclavibacter</taxon>
    </lineage>
</organism>
<proteinExistence type="predicted"/>
<protein>
    <submittedName>
        <fullName evidence="6">DUF4349 domain-containing protein</fullName>
    </submittedName>
</protein>
<dbReference type="EMBL" id="JALXSQ010000028">
    <property type="protein sequence ID" value="MCT2043174.1"/>
    <property type="molecule type" value="Genomic_DNA"/>
</dbReference>
<keyword evidence="3" id="KW-0812">Transmembrane</keyword>
<evidence type="ECO:0000259" key="5">
    <source>
        <dbReference type="Pfam" id="PF14257"/>
    </source>
</evidence>
<evidence type="ECO:0000313" key="7">
    <source>
        <dbReference type="Proteomes" id="UP001525379"/>
    </source>
</evidence>
<keyword evidence="4" id="KW-0732">Signal</keyword>
<evidence type="ECO:0000313" key="6">
    <source>
        <dbReference type="EMBL" id="MCT2043174.1"/>
    </source>
</evidence>
<feature type="region of interest" description="Disordered" evidence="2">
    <location>
        <begin position="36"/>
        <end position="74"/>
    </location>
</feature>
<keyword evidence="7" id="KW-1185">Reference proteome</keyword>
<evidence type="ECO:0000256" key="3">
    <source>
        <dbReference type="SAM" id="Phobius"/>
    </source>
</evidence>
<feature type="compositionally biased region" description="Low complexity" evidence="2">
    <location>
        <begin position="304"/>
        <end position="313"/>
    </location>
</feature>
<feature type="coiled-coil region" evidence="1">
    <location>
        <begin position="159"/>
        <end position="223"/>
    </location>
</feature>
<keyword evidence="3" id="KW-1133">Transmembrane helix</keyword>
<keyword evidence="1" id="KW-0175">Coiled coil</keyword>
<feature type="chain" id="PRO_5046074636" evidence="4">
    <location>
        <begin position="29"/>
        <end position="373"/>
    </location>
</feature>
<dbReference type="InterPro" id="IPR025645">
    <property type="entry name" value="DUF4349"/>
</dbReference>
<feature type="compositionally biased region" description="Low complexity" evidence="2">
    <location>
        <begin position="42"/>
        <end position="74"/>
    </location>
</feature>
<dbReference type="PROSITE" id="PS51257">
    <property type="entry name" value="PROKAR_LIPOPROTEIN"/>
    <property type="match status" value="1"/>
</dbReference>
<evidence type="ECO:0000256" key="2">
    <source>
        <dbReference type="SAM" id="MobiDB-lite"/>
    </source>
</evidence>
<gene>
    <name evidence="6" type="ORF">M3D15_07500</name>
</gene>
<dbReference type="Pfam" id="PF14257">
    <property type="entry name" value="DUF4349"/>
    <property type="match status" value="1"/>
</dbReference>
<dbReference type="RefSeq" id="WP_260104421.1">
    <property type="nucleotide sequence ID" value="NZ_JALXSQ010000028.1"/>
</dbReference>
<comment type="caution">
    <text evidence="6">The sequence shown here is derived from an EMBL/GenBank/DDBJ whole genome shotgun (WGS) entry which is preliminary data.</text>
</comment>
<feature type="domain" description="DUF4349" evidence="5">
    <location>
        <begin position="78"/>
        <end position="288"/>
    </location>
</feature>
<accession>A0ABT2HXX3</accession>